<dbReference type="InterPro" id="IPR006530">
    <property type="entry name" value="YD"/>
</dbReference>
<comment type="caution">
    <text evidence="3">The sequence shown here is derived from an EMBL/GenBank/DDBJ whole genome shotgun (WGS) entry which is preliminary data.</text>
</comment>
<dbReference type="EMBL" id="JAUSVX010000017">
    <property type="protein sequence ID" value="MDQ0473524.1"/>
    <property type="molecule type" value="Genomic_DNA"/>
</dbReference>
<evidence type="ECO:0000313" key="4">
    <source>
        <dbReference type="Proteomes" id="UP001242480"/>
    </source>
</evidence>
<accession>A0ABU0JGX5</accession>
<reference evidence="3 4" key="1">
    <citation type="submission" date="2023-07" db="EMBL/GenBank/DDBJ databases">
        <title>Genomic Encyclopedia of Type Strains, Phase IV (KMG-IV): sequencing the most valuable type-strain genomes for metagenomic binning, comparative biology and taxonomic classification.</title>
        <authorList>
            <person name="Goeker M."/>
        </authorList>
    </citation>
    <scope>NUCLEOTIDE SEQUENCE [LARGE SCALE GENOMIC DNA]</scope>
    <source>
        <strain evidence="3 4">DSM 19619</strain>
    </source>
</reference>
<evidence type="ECO:0000313" key="3">
    <source>
        <dbReference type="EMBL" id="MDQ0473524.1"/>
    </source>
</evidence>
<dbReference type="InterPro" id="IPR056823">
    <property type="entry name" value="TEN-like_YD-shell"/>
</dbReference>
<keyword evidence="1" id="KW-0677">Repeat</keyword>
<keyword evidence="4" id="KW-1185">Reference proteome</keyword>
<dbReference type="InterPro" id="IPR050708">
    <property type="entry name" value="T6SS_VgrG/RHS"/>
</dbReference>
<sequence length="638" mass="66131">ANAGGNTVLSTATYDAVRGWLTGLRHEQSGGSALLSLGYTRALTGRIDAVTSSTATDAWTYTYDRLDRLTQATNAGASAYNEAYTYDLAGNLTSKTGVGTYTYGPNGGASPNAGPHAVSRIVLGSTTSDFLYDANGNLTSGNGRTYVWDGENRPVSITVGSTTSTFVYGPDGGRLKKITKAAPRGCAGAGPTETTLYVFGDERVTYAGSSFACVPAAPTWITYPTSTTKREAIPGQAVQTYLLLKDHLGSVRVVADAATGALVSSSSYAPFGFQRVVTTSTATRESRAYIDQVQDETGLLYLNARYYDPKVARFVSPDWWDPTQDGVGTNRYAYAANDPVNMSDPSGHASGSGSVVGPGNTNWGCGACGSDPNSTYAGNSGAGNRGNESANAVGNFSGGGGGGGGGASTTVAASRRPTIWAQIGYTGDTETAAGFARAASLVTAAGLDRRCDCGTRSASAYEQAGYFGETTTAMGLLLGEAARSAAETAAVAGVQAVWTGNGYALVKDSSAGYELLGTSDWQFAQLAQRTVSEDGRVIYTISPSDIGTFFRAQTNPNSVGFSLGNHRGGAYLMKGATYYGETVFGGIYTNGSMIVSWGDKTYGIVTATQDTTIVATPLRGPSGERYSGGFTIHQYNGY</sequence>
<evidence type="ECO:0000259" key="2">
    <source>
        <dbReference type="Pfam" id="PF25023"/>
    </source>
</evidence>
<dbReference type="NCBIfam" id="TIGR03696">
    <property type="entry name" value="Rhs_assc_core"/>
    <property type="match status" value="1"/>
</dbReference>
<feature type="non-terminal residue" evidence="3">
    <location>
        <position position="1"/>
    </location>
</feature>
<dbReference type="Pfam" id="PF25023">
    <property type="entry name" value="TEN_YD-shell"/>
    <property type="match status" value="1"/>
</dbReference>
<protein>
    <submittedName>
        <fullName evidence="3">RHS repeat-associated protein</fullName>
    </submittedName>
</protein>
<dbReference type="RefSeq" id="WP_307281939.1">
    <property type="nucleotide sequence ID" value="NZ_JAUSVX010000017.1"/>
</dbReference>
<feature type="domain" description="Teneurin-like YD-shell" evidence="2">
    <location>
        <begin position="236"/>
        <end position="340"/>
    </location>
</feature>
<dbReference type="InterPro" id="IPR022385">
    <property type="entry name" value="Rhs_assc_core"/>
</dbReference>
<dbReference type="Gene3D" id="2.180.10.10">
    <property type="entry name" value="RHS repeat-associated core"/>
    <property type="match status" value="1"/>
</dbReference>
<dbReference type="PANTHER" id="PTHR32305">
    <property type="match status" value="1"/>
</dbReference>
<dbReference type="NCBIfam" id="TIGR01643">
    <property type="entry name" value="YD_repeat_2x"/>
    <property type="match status" value="1"/>
</dbReference>
<dbReference type="Proteomes" id="UP001242480">
    <property type="component" value="Unassembled WGS sequence"/>
</dbReference>
<proteinExistence type="predicted"/>
<evidence type="ECO:0000256" key="1">
    <source>
        <dbReference type="ARBA" id="ARBA00022737"/>
    </source>
</evidence>
<name>A0ABU0JGX5_9HYPH</name>
<dbReference type="PANTHER" id="PTHR32305:SF15">
    <property type="entry name" value="PROTEIN RHSA-RELATED"/>
    <property type="match status" value="1"/>
</dbReference>
<organism evidence="3 4">
    <name type="scientific">Labrys wisconsinensis</name>
    <dbReference type="NCBI Taxonomy" id="425677"/>
    <lineage>
        <taxon>Bacteria</taxon>
        <taxon>Pseudomonadati</taxon>
        <taxon>Pseudomonadota</taxon>
        <taxon>Alphaproteobacteria</taxon>
        <taxon>Hyphomicrobiales</taxon>
        <taxon>Xanthobacteraceae</taxon>
        <taxon>Labrys</taxon>
    </lineage>
</organism>
<gene>
    <name evidence="3" type="ORF">QO011_006560</name>
</gene>